<dbReference type="InterPro" id="IPR051504">
    <property type="entry name" value="Plant_metabolite_acyltrans"/>
</dbReference>
<sequence>MKKRELMGENGFVLAAKAMGKKVKEVEKSGLIGVETWIPTVMERAKSGRLTSVAGSPKLYVYNTDFGWGKPSKVELVHIESGDVISLAESRDEQGGIEVGLALNMNQMDEFVAIFEQSLKLL</sequence>
<evidence type="ECO:0000313" key="3">
    <source>
        <dbReference type="EMBL" id="OMO63395.1"/>
    </source>
</evidence>
<proteinExistence type="predicted"/>
<dbReference type="PANTHER" id="PTHR31625">
    <property type="match status" value="1"/>
</dbReference>
<dbReference type="STRING" id="93759.A0A1R3GZ50"/>
<keyword evidence="2" id="KW-0012">Acyltransferase</keyword>
<dbReference type="Gene3D" id="3.30.559.10">
    <property type="entry name" value="Chloramphenicol acetyltransferase-like domain"/>
    <property type="match status" value="1"/>
</dbReference>
<dbReference type="EMBL" id="AWUE01021125">
    <property type="protein sequence ID" value="OMO63395.1"/>
    <property type="molecule type" value="Genomic_DNA"/>
</dbReference>
<gene>
    <name evidence="3" type="ORF">COLO4_32493</name>
</gene>
<accession>A0A1R3GZ50</accession>
<comment type="caution">
    <text evidence="3">The sequence shown here is derived from an EMBL/GenBank/DDBJ whole genome shotgun (WGS) entry which is preliminary data.</text>
</comment>
<dbReference type="OrthoDB" id="1862401at2759"/>
<dbReference type="AlphaFoldDB" id="A0A1R3GZ50"/>
<name>A0A1R3GZ50_9ROSI</name>
<dbReference type="GO" id="GO:0016747">
    <property type="term" value="F:acyltransferase activity, transferring groups other than amino-acyl groups"/>
    <property type="evidence" value="ECO:0007669"/>
    <property type="project" value="UniProtKB-ARBA"/>
</dbReference>
<dbReference type="Proteomes" id="UP000187203">
    <property type="component" value="Unassembled WGS sequence"/>
</dbReference>
<dbReference type="InterPro" id="IPR023213">
    <property type="entry name" value="CAT-like_dom_sf"/>
</dbReference>
<keyword evidence="4" id="KW-1185">Reference proteome</keyword>
<evidence type="ECO:0000256" key="1">
    <source>
        <dbReference type="ARBA" id="ARBA00022679"/>
    </source>
</evidence>
<keyword evidence="1 3" id="KW-0808">Transferase</keyword>
<organism evidence="3 4">
    <name type="scientific">Corchorus olitorius</name>
    <dbReference type="NCBI Taxonomy" id="93759"/>
    <lineage>
        <taxon>Eukaryota</taxon>
        <taxon>Viridiplantae</taxon>
        <taxon>Streptophyta</taxon>
        <taxon>Embryophyta</taxon>
        <taxon>Tracheophyta</taxon>
        <taxon>Spermatophyta</taxon>
        <taxon>Magnoliopsida</taxon>
        <taxon>eudicotyledons</taxon>
        <taxon>Gunneridae</taxon>
        <taxon>Pentapetalae</taxon>
        <taxon>rosids</taxon>
        <taxon>malvids</taxon>
        <taxon>Malvales</taxon>
        <taxon>Malvaceae</taxon>
        <taxon>Grewioideae</taxon>
        <taxon>Apeibeae</taxon>
        <taxon>Corchorus</taxon>
    </lineage>
</organism>
<dbReference type="Pfam" id="PF02458">
    <property type="entry name" value="Transferase"/>
    <property type="match status" value="1"/>
</dbReference>
<evidence type="ECO:0000313" key="4">
    <source>
        <dbReference type="Proteomes" id="UP000187203"/>
    </source>
</evidence>
<evidence type="ECO:0000256" key="2">
    <source>
        <dbReference type="ARBA" id="ARBA00023315"/>
    </source>
</evidence>
<protein>
    <submittedName>
        <fullName evidence="3">Transferase</fullName>
    </submittedName>
</protein>
<reference evidence="4" key="1">
    <citation type="submission" date="2013-09" db="EMBL/GenBank/DDBJ databases">
        <title>Corchorus olitorius genome sequencing.</title>
        <authorList>
            <person name="Alam M."/>
            <person name="Haque M.S."/>
            <person name="Islam M.S."/>
            <person name="Emdad E.M."/>
            <person name="Islam M.M."/>
            <person name="Ahmed B."/>
            <person name="Halim A."/>
            <person name="Hossen Q.M.M."/>
            <person name="Hossain M.Z."/>
            <person name="Ahmed R."/>
            <person name="Khan M.M."/>
            <person name="Islam R."/>
            <person name="Rashid M.M."/>
            <person name="Khan S.A."/>
            <person name="Rahman M.S."/>
            <person name="Alam M."/>
            <person name="Yahiya A.S."/>
            <person name="Khan M.S."/>
            <person name="Azam M.S."/>
            <person name="Haque T."/>
            <person name="Lashkar M.Z.H."/>
            <person name="Akhand A.I."/>
            <person name="Morshed G."/>
            <person name="Roy S."/>
            <person name="Uddin K.S."/>
            <person name="Rabeya T."/>
            <person name="Hossain A.S."/>
            <person name="Chowdhury A."/>
            <person name="Snigdha A.R."/>
            <person name="Mortoza M.S."/>
            <person name="Matin S.A."/>
            <person name="Hoque S.M.E."/>
            <person name="Islam M.K."/>
            <person name="Roy D.K."/>
            <person name="Haider R."/>
            <person name="Moosa M.M."/>
            <person name="Elias S.M."/>
            <person name="Hasan A.M."/>
            <person name="Jahan S."/>
            <person name="Shafiuddin M."/>
            <person name="Mahmood N."/>
            <person name="Shommy N.S."/>
        </authorList>
    </citation>
    <scope>NUCLEOTIDE SEQUENCE [LARGE SCALE GENOMIC DNA]</scope>
    <source>
        <strain evidence="4">cv. O-4</strain>
    </source>
</reference>